<evidence type="ECO:0008006" key="3">
    <source>
        <dbReference type="Google" id="ProtNLM"/>
    </source>
</evidence>
<proteinExistence type="predicted"/>
<dbReference type="GeneID" id="89687706"/>
<dbReference type="Proteomes" id="UP000711178">
    <property type="component" value="Unassembled WGS sequence"/>
</dbReference>
<dbReference type="RefSeq" id="WP_043579501.1">
    <property type="nucleotide sequence ID" value="NZ_CP142381.1"/>
</dbReference>
<protein>
    <recommendedName>
        <fullName evidence="3">SRCR domain-containing protein</fullName>
    </recommendedName>
</protein>
<evidence type="ECO:0000313" key="1">
    <source>
        <dbReference type="EMBL" id="MBW8286602.1"/>
    </source>
</evidence>
<evidence type="ECO:0000313" key="2">
    <source>
        <dbReference type="Proteomes" id="UP000711178"/>
    </source>
</evidence>
<dbReference type="EMBL" id="JAHDTB010000001">
    <property type="protein sequence ID" value="MBW8286602.1"/>
    <property type="molecule type" value="Genomic_DNA"/>
</dbReference>
<sequence length="119" mass="14001">MNPMLWWSCEFPACAWSCLQDGWRCQQRYWRSSLFHGARVWLSPAPLPDKLARLARRGCADGIALWHDSSPAGFAWLEQAGAHALPYEGARRQWRDCLRHRQRVWQRGLLLLGREWSRI</sequence>
<organism evidence="1 2">
    <name type="scientific">Chromobacterium subtsugae</name>
    <dbReference type="NCBI Taxonomy" id="251747"/>
    <lineage>
        <taxon>Bacteria</taxon>
        <taxon>Pseudomonadati</taxon>
        <taxon>Pseudomonadota</taxon>
        <taxon>Betaproteobacteria</taxon>
        <taxon>Neisseriales</taxon>
        <taxon>Chromobacteriaceae</taxon>
        <taxon>Chromobacterium</taxon>
    </lineage>
</organism>
<keyword evidence="2" id="KW-1185">Reference proteome</keyword>
<name>A0ABS7F937_9NEIS</name>
<reference evidence="1 2" key="1">
    <citation type="submission" date="2021-05" db="EMBL/GenBank/DDBJ databases">
        <title>Draft Whole Genome Sequencing Of Biosensor Chromobacterium violaceum Strain CV026 Reveals A Regulatory RNA In Chromobacterium violaceum Phenotype Regulatory Network.</title>
        <authorList>
            <person name="Hong K.W."/>
            <person name="Chan K.G."/>
            <person name="Chang C.-Y."/>
        </authorList>
    </citation>
    <scope>NUCLEOTIDE SEQUENCE [LARGE SCALE GENOMIC DNA]</scope>
    <source>
        <strain evidence="1 2">ATCC 31532</strain>
    </source>
</reference>
<accession>A0ABS7F937</accession>
<gene>
    <name evidence="1" type="ORF">KIF53_03020</name>
</gene>
<comment type="caution">
    <text evidence="1">The sequence shown here is derived from an EMBL/GenBank/DDBJ whole genome shotgun (WGS) entry which is preliminary data.</text>
</comment>